<dbReference type="SMART" id="SM00861">
    <property type="entry name" value="Transket_pyr"/>
    <property type="match status" value="1"/>
</dbReference>
<feature type="binding site" evidence="10">
    <location>
        <begin position="148"/>
        <end position="149"/>
    </location>
    <ligand>
        <name>thiamine diphosphate</name>
        <dbReference type="ChEBI" id="CHEBI:58937"/>
    </ligand>
</feature>
<evidence type="ECO:0000256" key="10">
    <source>
        <dbReference type="HAMAP-Rule" id="MF_00315"/>
    </source>
</evidence>
<gene>
    <name evidence="10" type="primary">dxs</name>
    <name evidence="12" type="ORF">IFE08_09040</name>
</gene>
<dbReference type="RefSeq" id="WP_029410159.1">
    <property type="nucleotide sequence ID" value="NZ_CP061839.1"/>
</dbReference>
<dbReference type="SUPFAM" id="SSF52518">
    <property type="entry name" value="Thiamin diphosphate-binding fold (THDP-binding)"/>
    <property type="match status" value="2"/>
</dbReference>
<dbReference type="AlphaFoldDB" id="A0A7S6WMT8"/>
<dbReference type="InterPro" id="IPR049557">
    <property type="entry name" value="Transketolase_CS"/>
</dbReference>
<dbReference type="CDD" id="cd02007">
    <property type="entry name" value="TPP_DXS"/>
    <property type="match status" value="1"/>
</dbReference>
<evidence type="ECO:0000256" key="1">
    <source>
        <dbReference type="ARBA" id="ARBA00004980"/>
    </source>
</evidence>
<dbReference type="NCBIfam" id="TIGR00204">
    <property type="entry name" value="dxs"/>
    <property type="match status" value="1"/>
</dbReference>
<dbReference type="UniPathway" id="UPA00064">
    <property type="reaction ID" value="UER00091"/>
</dbReference>
<dbReference type="SUPFAM" id="SSF52922">
    <property type="entry name" value="TK C-terminal domain-like"/>
    <property type="match status" value="1"/>
</dbReference>
<evidence type="ECO:0000256" key="5">
    <source>
        <dbReference type="ARBA" id="ARBA00022723"/>
    </source>
</evidence>
<dbReference type="GO" id="GO:0000287">
    <property type="term" value="F:magnesium ion binding"/>
    <property type="evidence" value="ECO:0007669"/>
    <property type="project" value="UniProtKB-UniRule"/>
</dbReference>
<dbReference type="CDD" id="cd07033">
    <property type="entry name" value="TPP_PYR_DXS_TK_like"/>
    <property type="match status" value="1"/>
</dbReference>
<evidence type="ECO:0000256" key="2">
    <source>
        <dbReference type="ARBA" id="ARBA00011081"/>
    </source>
</evidence>
<dbReference type="GO" id="GO:0019288">
    <property type="term" value="P:isopentenyl diphosphate biosynthetic process, methylerythritol 4-phosphate pathway"/>
    <property type="evidence" value="ECO:0007669"/>
    <property type="project" value="TreeGrafter"/>
</dbReference>
<keyword evidence="5 10" id="KW-0479">Metal-binding</keyword>
<feature type="binding site" evidence="10">
    <location>
        <position position="367"/>
    </location>
    <ligand>
        <name>thiamine diphosphate</name>
        <dbReference type="ChEBI" id="CHEBI:58937"/>
    </ligand>
</feature>
<feature type="binding site" evidence="10">
    <location>
        <position position="287"/>
    </location>
    <ligand>
        <name>thiamine diphosphate</name>
        <dbReference type="ChEBI" id="CHEBI:58937"/>
    </ligand>
</feature>
<proteinExistence type="inferred from homology"/>
<dbReference type="GO" id="GO:0030976">
    <property type="term" value="F:thiamine pyrophosphate binding"/>
    <property type="evidence" value="ECO:0007669"/>
    <property type="project" value="UniProtKB-UniRule"/>
</dbReference>
<comment type="catalytic activity">
    <reaction evidence="10">
        <text>D-glyceraldehyde 3-phosphate + pyruvate + H(+) = 1-deoxy-D-xylulose 5-phosphate + CO2</text>
        <dbReference type="Rhea" id="RHEA:12605"/>
        <dbReference type="ChEBI" id="CHEBI:15361"/>
        <dbReference type="ChEBI" id="CHEBI:15378"/>
        <dbReference type="ChEBI" id="CHEBI:16526"/>
        <dbReference type="ChEBI" id="CHEBI:57792"/>
        <dbReference type="ChEBI" id="CHEBI:59776"/>
        <dbReference type="EC" id="2.2.1.7"/>
    </reaction>
</comment>
<dbReference type="PANTHER" id="PTHR43322">
    <property type="entry name" value="1-D-DEOXYXYLULOSE 5-PHOSPHATE SYNTHASE-RELATED"/>
    <property type="match status" value="1"/>
</dbReference>
<dbReference type="GO" id="GO:0009228">
    <property type="term" value="P:thiamine biosynthetic process"/>
    <property type="evidence" value="ECO:0007669"/>
    <property type="project" value="UniProtKB-UniRule"/>
</dbReference>
<evidence type="ECO:0000256" key="6">
    <source>
        <dbReference type="ARBA" id="ARBA00022842"/>
    </source>
</evidence>
<sequence>MKQKLLSEINGPEDIKTLSDKEVKILASEIRKEILNVVGRNGGHLASNLGIIELTLAIHRIFSSPHDAIVWDVGHQSYAHKIITGRYSRFSTLRQKDGLSGFPKREESPHDVFNTGHASTSISAALGILEGKRLSGDNGKVIAVIGDGALTGGMAFEALNNAGELKKDLIVILNDNKMSIGKSTGAFSEYLSRFTMHAGYQRFKYLFDTAVGSIPFIGTKLNAFIWRIKRGMKGIFYKNNIFVDLGFEYVGPLNGHNIKELEKVLKNVKKLKTPVVMLVETVKGRGYPFAEINPSAFHGIGPFNTADGKIEKSDAVTFTQAFSNSLVRLAEKNDKIAAITAAMEEGTGLSQFHRKFKDRFFDVGIAEGHAVTFAAGLAAAGLRPAAAIYSTFIQRAIDQIIHDTALQNLPVVFALDRAGAVPGDGETHQGLFDISLLRPVPNMSILCPASEKETDLMLEWAFRQDQPCTIRYPKTSCPREIIEFSLPIETGRGVLIKNSDKNNILIVFTGGIYSEVKEASNMLAHKGIPTDIYNLRFAKPVDEPYFLGLAEKYPYILFVEDGCEIGGISAYLNGLILTNCILQRPQTEIMAFSDMFFPHGTRSEIFAAAGLSAEHIVQRAEKLLTKNFTNENIRNSVFIDENHLEKP</sequence>
<organism evidence="12 13">
    <name type="scientific">Treponema pedis</name>
    <dbReference type="NCBI Taxonomy" id="409322"/>
    <lineage>
        <taxon>Bacteria</taxon>
        <taxon>Pseudomonadati</taxon>
        <taxon>Spirochaetota</taxon>
        <taxon>Spirochaetia</taxon>
        <taxon>Spirochaetales</taxon>
        <taxon>Treponemataceae</taxon>
        <taxon>Treponema</taxon>
    </lineage>
</organism>
<keyword evidence="9 10" id="KW-0414">Isoprene biosynthesis</keyword>
<dbReference type="Pfam" id="PF13292">
    <property type="entry name" value="DXP_synthase_N"/>
    <property type="match status" value="1"/>
</dbReference>
<evidence type="ECO:0000256" key="3">
    <source>
        <dbReference type="ARBA" id="ARBA00011738"/>
    </source>
</evidence>
<feature type="binding site" evidence="10">
    <location>
        <position position="147"/>
    </location>
    <ligand>
        <name>Mg(2+)</name>
        <dbReference type="ChEBI" id="CHEBI:18420"/>
    </ligand>
</feature>
<dbReference type="InterPro" id="IPR005475">
    <property type="entry name" value="Transketolase-like_Pyr-bd"/>
</dbReference>
<dbReference type="InterPro" id="IPR005477">
    <property type="entry name" value="Dxylulose-5-P_synthase"/>
</dbReference>
<dbReference type="GO" id="GO:0016114">
    <property type="term" value="P:terpenoid biosynthetic process"/>
    <property type="evidence" value="ECO:0007669"/>
    <property type="project" value="UniProtKB-UniRule"/>
</dbReference>
<dbReference type="GO" id="GO:0005829">
    <property type="term" value="C:cytosol"/>
    <property type="evidence" value="ECO:0007669"/>
    <property type="project" value="TreeGrafter"/>
</dbReference>
<evidence type="ECO:0000256" key="4">
    <source>
        <dbReference type="ARBA" id="ARBA00022679"/>
    </source>
</evidence>
<comment type="pathway">
    <text evidence="1 10">Metabolic intermediate biosynthesis; 1-deoxy-D-xylulose 5-phosphate biosynthesis; 1-deoxy-D-xylulose 5-phosphate from D-glyceraldehyde 3-phosphate and pyruvate: step 1/1.</text>
</comment>
<comment type="similarity">
    <text evidence="2 10">Belongs to the transketolase family. DXPS subfamily.</text>
</comment>
<dbReference type="HAMAP" id="MF_00315">
    <property type="entry name" value="DXP_synth"/>
    <property type="match status" value="1"/>
</dbReference>
<evidence type="ECO:0000259" key="11">
    <source>
        <dbReference type="SMART" id="SM00861"/>
    </source>
</evidence>
<dbReference type="InterPro" id="IPR009014">
    <property type="entry name" value="Transketo_C/PFOR_II"/>
</dbReference>
<name>A0A7S6WMT8_9SPIR</name>
<comment type="cofactor">
    <cofactor evidence="10">
        <name>thiamine diphosphate</name>
        <dbReference type="ChEBI" id="CHEBI:58937"/>
    </cofactor>
    <text evidence="10">Binds 1 thiamine pyrophosphate per subunit.</text>
</comment>
<dbReference type="Proteomes" id="UP000593915">
    <property type="component" value="Chromosome"/>
</dbReference>
<dbReference type="PROSITE" id="PS00802">
    <property type="entry name" value="TRANSKETOLASE_2"/>
    <property type="match status" value="1"/>
</dbReference>
<dbReference type="InterPro" id="IPR029061">
    <property type="entry name" value="THDP-binding"/>
</dbReference>
<protein>
    <recommendedName>
        <fullName evidence="10">1-deoxy-D-xylulose-5-phosphate synthase</fullName>
        <ecNumber evidence="10">2.2.1.7</ecNumber>
    </recommendedName>
    <alternativeName>
        <fullName evidence="10">1-deoxyxylulose-5-phosphate synthase</fullName>
        <shortName evidence="10">DXP synthase</shortName>
        <shortName evidence="10">DXPS</shortName>
    </alternativeName>
</protein>
<comment type="subunit">
    <text evidence="3 10">Homodimer.</text>
</comment>
<feature type="binding site" evidence="10">
    <location>
        <begin position="116"/>
        <end position="118"/>
    </location>
    <ligand>
        <name>thiamine diphosphate</name>
        <dbReference type="ChEBI" id="CHEBI:58937"/>
    </ligand>
</feature>
<keyword evidence="6 10" id="KW-0460">Magnesium</keyword>
<dbReference type="InterPro" id="IPR033248">
    <property type="entry name" value="Transketolase_C"/>
</dbReference>
<feature type="domain" description="Transketolase-like pyrimidine-binding" evidence="11">
    <location>
        <begin position="316"/>
        <end position="480"/>
    </location>
</feature>
<feature type="binding site" evidence="10">
    <location>
        <position position="176"/>
    </location>
    <ligand>
        <name>Mg(2+)</name>
        <dbReference type="ChEBI" id="CHEBI:18420"/>
    </ligand>
</feature>
<dbReference type="Gene3D" id="3.40.50.920">
    <property type="match status" value="1"/>
</dbReference>
<keyword evidence="7 10" id="KW-0784">Thiamine biosynthesis</keyword>
<evidence type="ECO:0000256" key="7">
    <source>
        <dbReference type="ARBA" id="ARBA00022977"/>
    </source>
</evidence>
<reference evidence="12 13" key="1">
    <citation type="submission" date="2020-09" db="EMBL/GenBank/DDBJ databases">
        <title>Characterization of Treponema spp. from bovine digital dermatitis in Korea.</title>
        <authorList>
            <person name="Espiritu H.M."/>
            <person name="Cho Y.I."/>
            <person name="Mamuad L."/>
        </authorList>
    </citation>
    <scope>NUCLEOTIDE SEQUENCE [LARGE SCALE GENOMIC DNA]</scope>
    <source>
        <strain evidence="12 13">KS1</strain>
    </source>
</reference>
<accession>A0A7S6WMT8</accession>
<keyword evidence="4 10" id="KW-0808">Transferase</keyword>
<evidence type="ECO:0000313" key="13">
    <source>
        <dbReference type="Proteomes" id="UP000593915"/>
    </source>
</evidence>
<dbReference type="PANTHER" id="PTHR43322:SF5">
    <property type="entry name" value="1-DEOXY-D-XYLULOSE-5-PHOSPHATE SYNTHASE, CHLOROPLASTIC"/>
    <property type="match status" value="1"/>
</dbReference>
<keyword evidence="8 10" id="KW-0786">Thiamine pyrophosphate</keyword>
<dbReference type="Pfam" id="PF02780">
    <property type="entry name" value="Transketolase_C"/>
    <property type="match status" value="1"/>
</dbReference>
<evidence type="ECO:0000256" key="8">
    <source>
        <dbReference type="ARBA" id="ARBA00023052"/>
    </source>
</evidence>
<dbReference type="PROSITE" id="PS00801">
    <property type="entry name" value="TRANSKETOLASE_1"/>
    <property type="match status" value="1"/>
</dbReference>
<dbReference type="EMBL" id="CP061839">
    <property type="protein sequence ID" value="QOW59996.1"/>
    <property type="molecule type" value="Genomic_DNA"/>
</dbReference>
<dbReference type="NCBIfam" id="NF003933">
    <property type="entry name" value="PRK05444.2-2"/>
    <property type="match status" value="1"/>
</dbReference>
<dbReference type="EC" id="2.2.1.7" evidence="10"/>
<comment type="function">
    <text evidence="10">Catalyzes the acyloin condensation reaction between C atoms 2 and 3 of pyruvate and glyceraldehyde 3-phosphate to yield 1-deoxy-D-xylulose-5-phosphate (DXP).</text>
</comment>
<evidence type="ECO:0000313" key="12">
    <source>
        <dbReference type="EMBL" id="QOW59996.1"/>
    </source>
</evidence>
<evidence type="ECO:0000256" key="9">
    <source>
        <dbReference type="ARBA" id="ARBA00023229"/>
    </source>
</evidence>
<dbReference type="InterPro" id="IPR020826">
    <property type="entry name" value="Transketolase_BS"/>
</dbReference>
<comment type="cofactor">
    <cofactor evidence="10">
        <name>Mg(2+)</name>
        <dbReference type="ChEBI" id="CHEBI:18420"/>
    </cofactor>
    <text evidence="10">Binds 1 Mg(2+) ion per subunit.</text>
</comment>
<dbReference type="Gene3D" id="3.40.50.970">
    <property type="match status" value="2"/>
</dbReference>
<feature type="binding site" evidence="10">
    <location>
        <position position="176"/>
    </location>
    <ligand>
        <name>thiamine diphosphate</name>
        <dbReference type="ChEBI" id="CHEBI:58937"/>
    </ligand>
</feature>
<dbReference type="GO" id="GO:0008661">
    <property type="term" value="F:1-deoxy-D-xylulose-5-phosphate synthase activity"/>
    <property type="evidence" value="ECO:0007669"/>
    <property type="project" value="UniProtKB-UniRule"/>
</dbReference>
<feature type="binding site" evidence="10">
    <location>
        <position position="75"/>
    </location>
    <ligand>
        <name>thiamine diphosphate</name>
        <dbReference type="ChEBI" id="CHEBI:58937"/>
    </ligand>
</feature>
<dbReference type="Pfam" id="PF02779">
    <property type="entry name" value="Transket_pyr"/>
    <property type="match status" value="1"/>
</dbReference>